<dbReference type="SFLD" id="SFLDS00029">
    <property type="entry name" value="Radical_SAM"/>
    <property type="match status" value="1"/>
</dbReference>
<keyword evidence="4" id="KW-0004">4Fe-4S</keyword>
<dbReference type="InterPro" id="IPR002792">
    <property type="entry name" value="TRAM_dom"/>
</dbReference>
<dbReference type="GO" id="GO:0046872">
    <property type="term" value="F:metal ion binding"/>
    <property type="evidence" value="ECO:0007669"/>
    <property type="project" value="UniProtKB-KW"/>
</dbReference>
<evidence type="ECO:0000256" key="3">
    <source>
        <dbReference type="ARBA" id="ARBA00013273"/>
    </source>
</evidence>
<dbReference type="InterPro" id="IPR013848">
    <property type="entry name" value="Methylthiotransferase_N"/>
</dbReference>
<evidence type="ECO:0000313" key="15">
    <source>
        <dbReference type="EMBL" id="SDG71391.1"/>
    </source>
</evidence>
<dbReference type="PANTHER" id="PTHR11918:SF45">
    <property type="entry name" value="THREONYLCARBAMOYLADENOSINE TRNA METHYLTHIOTRANSFERASE"/>
    <property type="match status" value="1"/>
</dbReference>
<evidence type="ECO:0000256" key="7">
    <source>
        <dbReference type="ARBA" id="ARBA00022723"/>
    </source>
</evidence>
<dbReference type="PROSITE" id="PS50926">
    <property type="entry name" value="TRAM"/>
    <property type="match status" value="1"/>
</dbReference>
<comment type="catalytic activity">
    <reaction evidence="11">
        <text>N(6)-L-threonylcarbamoyladenosine(37) in tRNA + (sulfur carrier)-SH + AH2 + 2 S-adenosyl-L-methionine = 2-methylsulfanyl-N(6)-L-threonylcarbamoyladenosine(37) in tRNA + (sulfur carrier)-H + 5'-deoxyadenosine + L-methionine + A + S-adenosyl-L-homocysteine + 2 H(+)</text>
        <dbReference type="Rhea" id="RHEA:37075"/>
        <dbReference type="Rhea" id="RHEA-COMP:10163"/>
        <dbReference type="Rhea" id="RHEA-COMP:11092"/>
        <dbReference type="Rhea" id="RHEA-COMP:14737"/>
        <dbReference type="Rhea" id="RHEA-COMP:14739"/>
        <dbReference type="ChEBI" id="CHEBI:13193"/>
        <dbReference type="ChEBI" id="CHEBI:15378"/>
        <dbReference type="ChEBI" id="CHEBI:17319"/>
        <dbReference type="ChEBI" id="CHEBI:17499"/>
        <dbReference type="ChEBI" id="CHEBI:29917"/>
        <dbReference type="ChEBI" id="CHEBI:57844"/>
        <dbReference type="ChEBI" id="CHEBI:57856"/>
        <dbReference type="ChEBI" id="CHEBI:59789"/>
        <dbReference type="ChEBI" id="CHEBI:64428"/>
        <dbReference type="ChEBI" id="CHEBI:74418"/>
        <dbReference type="ChEBI" id="CHEBI:74420"/>
        <dbReference type="EC" id="2.8.4.5"/>
    </reaction>
</comment>
<accession>A0A1G7WHF0</accession>
<sequence>MTHSKPRPDVVTFGCRTNAFESEIIRDHLAKAPPGSRPRVVVNTCAVTAEAERQARQTIRRLRREHPEAEIVVTGCAAQLAPERWAELPGVARVLGNPDKLQADSWDPTTEAAAAAGPSIQVSDPEAVAALAPHLVAGFEDRARGFVQIQQGCDHRCTFCVIPLARGPNRSVAVERVIEQARALVAGGLHELVLTGVDLTSWGGELPGAPRLGALVAALLEAVPELPRLRLSSLDPAALDEQLLDLLAGHPRVMPHVHFSVQAGDDMILKRMKRRHDRARVIELCEHLGAARPEIVFGADLIAGFPTETEAMFANTRALIDQAGLAHLHVFPYSPRPGTPAARMRRLPGEVVKARAAELRAAGAARLEAVMQARLGQTAELVLEADGQARDPSFLPVRVDRAVSGLVPGRLIRVRFAAIDNGSLQAEVIG</sequence>
<dbReference type="PROSITE" id="PS51449">
    <property type="entry name" value="MTTASE_N"/>
    <property type="match status" value="1"/>
</dbReference>
<feature type="domain" description="TRAM" evidence="12">
    <location>
        <begin position="372"/>
        <end position="430"/>
    </location>
</feature>
<comment type="cofactor">
    <cofactor evidence="1">
        <name>[4Fe-4S] cluster</name>
        <dbReference type="ChEBI" id="CHEBI:49883"/>
    </cofactor>
</comment>
<evidence type="ECO:0000256" key="5">
    <source>
        <dbReference type="ARBA" id="ARBA00022679"/>
    </source>
</evidence>
<keyword evidence="7" id="KW-0479">Metal-binding</keyword>
<name>A0A1G7WHF0_9PROT</name>
<evidence type="ECO:0000256" key="2">
    <source>
        <dbReference type="ARBA" id="ARBA00002399"/>
    </source>
</evidence>
<dbReference type="GO" id="GO:0051539">
    <property type="term" value="F:4 iron, 4 sulfur cluster binding"/>
    <property type="evidence" value="ECO:0007669"/>
    <property type="project" value="UniProtKB-KW"/>
</dbReference>
<dbReference type="PANTHER" id="PTHR11918">
    <property type="entry name" value="RADICAL SAM PROTEINS"/>
    <property type="match status" value="1"/>
</dbReference>
<dbReference type="InterPro" id="IPR038135">
    <property type="entry name" value="Methylthiotransferase_N_sf"/>
</dbReference>
<dbReference type="PROSITE" id="PS51918">
    <property type="entry name" value="RADICAL_SAM"/>
    <property type="match status" value="1"/>
</dbReference>
<evidence type="ECO:0000256" key="9">
    <source>
        <dbReference type="ARBA" id="ARBA00023014"/>
    </source>
</evidence>
<dbReference type="SFLD" id="SFLDG01082">
    <property type="entry name" value="B12-binding_domain_containing"/>
    <property type="match status" value="1"/>
</dbReference>
<keyword evidence="8" id="KW-0408">Iron</keyword>
<protein>
    <recommendedName>
        <fullName evidence="3">tRNA (N(6)-L-threonylcarbamoyladenosine(37)-C(2))-methylthiotransferase</fullName>
        <ecNumber evidence="3">2.8.4.5</ecNumber>
    </recommendedName>
    <alternativeName>
        <fullName evidence="10">tRNA-t(6)A37 methylthiotransferase</fullName>
    </alternativeName>
</protein>
<evidence type="ECO:0000256" key="4">
    <source>
        <dbReference type="ARBA" id="ARBA00022485"/>
    </source>
</evidence>
<gene>
    <name evidence="15" type="ORF">SAMN05421742_102201</name>
</gene>
<dbReference type="EMBL" id="FNCV01000002">
    <property type="protein sequence ID" value="SDG71391.1"/>
    <property type="molecule type" value="Genomic_DNA"/>
</dbReference>
<reference evidence="16" key="1">
    <citation type="submission" date="2016-10" db="EMBL/GenBank/DDBJ databases">
        <authorList>
            <person name="Varghese N."/>
            <person name="Submissions S."/>
        </authorList>
    </citation>
    <scope>NUCLEOTIDE SEQUENCE [LARGE SCALE GENOMIC DNA]</scope>
    <source>
        <strain evidence="16">930I</strain>
    </source>
</reference>
<dbReference type="CDD" id="cd01335">
    <property type="entry name" value="Radical_SAM"/>
    <property type="match status" value="1"/>
</dbReference>
<dbReference type="PROSITE" id="PS01278">
    <property type="entry name" value="MTTASE_RADICAL"/>
    <property type="match status" value="1"/>
</dbReference>
<feature type="domain" description="Radical SAM core" evidence="14">
    <location>
        <begin position="139"/>
        <end position="369"/>
    </location>
</feature>
<evidence type="ECO:0000256" key="10">
    <source>
        <dbReference type="ARBA" id="ARBA00031213"/>
    </source>
</evidence>
<evidence type="ECO:0000256" key="1">
    <source>
        <dbReference type="ARBA" id="ARBA00001966"/>
    </source>
</evidence>
<evidence type="ECO:0000259" key="13">
    <source>
        <dbReference type="PROSITE" id="PS51449"/>
    </source>
</evidence>
<keyword evidence="5 15" id="KW-0808">Transferase</keyword>
<evidence type="ECO:0000256" key="11">
    <source>
        <dbReference type="ARBA" id="ARBA00051661"/>
    </source>
</evidence>
<dbReference type="InterPro" id="IPR006638">
    <property type="entry name" value="Elp3/MiaA/NifB-like_rSAM"/>
</dbReference>
<dbReference type="InterPro" id="IPR020612">
    <property type="entry name" value="Methylthiotransferase_CS"/>
</dbReference>
<evidence type="ECO:0000256" key="8">
    <source>
        <dbReference type="ARBA" id="ARBA00023004"/>
    </source>
</evidence>
<dbReference type="RefSeq" id="WP_092615806.1">
    <property type="nucleotide sequence ID" value="NZ_FNCV01000002.1"/>
</dbReference>
<dbReference type="Pfam" id="PF04055">
    <property type="entry name" value="Radical_SAM"/>
    <property type="match status" value="1"/>
</dbReference>
<dbReference type="STRING" id="83401.SAMN05421742_102201"/>
<dbReference type="Proteomes" id="UP000217076">
    <property type="component" value="Unassembled WGS sequence"/>
</dbReference>
<dbReference type="InterPro" id="IPR058240">
    <property type="entry name" value="rSAM_sf"/>
</dbReference>
<dbReference type="Gene3D" id="3.40.50.12160">
    <property type="entry name" value="Methylthiotransferase, N-terminal domain"/>
    <property type="match status" value="1"/>
</dbReference>
<evidence type="ECO:0000256" key="6">
    <source>
        <dbReference type="ARBA" id="ARBA00022691"/>
    </source>
</evidence>
<dbReference type="InterPro" id="IPR006467">
    <property type="entry name" value="MiaB-like_bact"/>
</dbReference>
<dbReference type="Gene3D" id="3.80.30.20">
    <property type="entry name" value="tm_1862 like domain"/>
    <property type="match status" value="1"/>
</dbReference>
<evidence type="ECO:0000259" key="14">
    <source>
        <dbReference type="PROSITE" id="PS51918"/>
    </source>
</evidence>
<dbReference type="InterPro" id="IPR007197">
    <property type="entry name" value="rSAM"/>
</dbReference>
<proteinExistence type="predicted"/>
<dbReference type="SUPFAM" id="SSF102114">
    <property type="entry name" value="Radical SAM enzymes"/>
    <property type="match status" value="1"/>
</dbReference>
<dbReference type="GO" id="GO:0035598">
    <property type="term" value="F:tRNA (N(6)-L-threonylcarbamoyladenosine(37)-C(2))-methylthiotransferase activity"/>
    <property type="evidence" value="ECO:0007669"/>
    <property type="project" value="UniProtKB-EC"/>
</dbReference>
<evidence type="ECO:0000259" key="12">
    <source>
        <dbReference type="PROSITE" id="PS50926"/>
    </source>
</evidence>
<comment type="function">
    <text evidence="2">Catalyzes the methylthiolation of N6-threonylcarbamoyladenosine (t(6)A), leading to the formation of 2-methylthio-N6-threonylcarbamoyladenosine (ms(2)t(6)A) at position 37 in tRNAs that read codons beginning with adenine.</text>
</comment>
<dbReference type="NCBIfam" id="TIGR00089">
    <property type="entry name" value="MiaB/RimO family radical SAM methylthiotransferase"/>
    <property type="match status" value="1"/>
</dbReference>
<feature type="domain" description="MTTase N-terminal" evidence="13">
    <location>
        <begin position="6"/>
        <end position="111"/>
    </location>
</feature>
<organism evidence="15 16">
    <name type="scientific">Roseospirillum parvum</name>
    <dbReference type="NCBI Taxonomy" id="83401"/>
    <lineage>
        <taxon>Bacteria</taxon>
        <taxon>Pseudomonadati</taxon>
        <taxon>Pseudomonadota</taxon>
        <taxon>Alphaproteobacteria</taxon>
        <taxon>Rhodospirillales</taxon>
        <taxon>Rhodospirillaceae</taxon>
        <taxon>Roseospirillum</taxon>
    </lineage>
</organism>
<dbReference type="InterPro" id="IPR023404">
    <property type="entry name" value="rSAM_horseshoe"/>
</dbReference>
<dbReference type="OrthoDB" id="9805215at2"/>
<dbReference type="SMART" id="SM00729">
    <property type="entry name" value="Elp3"/>
    <property type="match status" value="1"/>
</dbReference>
<keyword evidence="6" id="KW-0949">S-adenosyl-L-methionine</keyword>
<dbReference type="Pfam" id="PF00919">
    <property type="entry name" value="UPF0004"/>
    <property type="match status" value="1"/>
</dbReference>
<evidence type="ECO:0000313" key="16">
    <source>
        <dbReference type="Proteomes" id="UP000217076"/>
    </source>
</evidence>
<dbReference type="AlphaFoldDB" id="A0A1G7WHF0"/>
<dbReference type="EC" id="2.8.4.5" evidence="3"/>
<keyword evidence="9" id="KW-0411">Iron-sulfur</keyword>
<dbReference type="NCBIfam" id="TIGR01579">
    <property type="entry name" value="MiaB-like-C"/>
    <property type="match status" value="1"/>
</dbReference>
<keyword evidence="16" id="KW-1185">Reference proteome</keyword>
<dbReference type="InterPro" id="IPR005839">
    <property type="entry name" value="Methylthiotransferase"/>
</dbReference>